<accession>A0A9N8L1I6</accession>
<dbReference type="GO" id="GO:0003755">
    <property type="term" value="F:peptidyl-prolyl cis-trans isomerase activity"/>
    <property type="evidence" value="ECO:0007669"/>
    <property type="project" value="UniProtKB-KW"/>
</dbReference>
<protein>
    <recommendedName>
        <fullName evidence="18">Peptidyl-prolyl cis-trans isomerase, rhodopsin-specific isozyme</fullName>
        <ecNumber evidence="4">5.2.1.8</ecNumber>
    </recommendedName>
    <alternativeName>
        <fullName evidence="16">Rotamase</fullName>
    </alternativeName>
</protein>
<dbReference type="PANTHER" id="PTHR11071:SF478">
    <property type="entry name" value="PEPTIDYL-PROLYL CIS-TRANS ISOMERASE, RHODOPSIN-SPECIFIC ISOZYME"/>
    <property type="match status" value="1"/>
</dbReference>
<dbReference type="Gene3D" id="2.40.100.10">
    <property type="entry name" value="Cyclophilin-like"/>
    <property type="match status" value="1"/>
</dbReference>
<evidence type="ECO:0000256" key="7">
    <source>
        <dbReference type="ARBA" id="ARBA00022737"/>
    </source>
</evidence>
<keyword evidence="14" id="KW-0413">Isomerase</keyword>
<feature type="domain" description="C2H2-type" evidence="21">
    <location>
        <begin position="15"/>
        <end position="46"/>
    </location>
</feature>
<keyword evidence="11" id="KW-0697">Rotamase</keyword>
<dbReference type="PROSITE" id="PS50072">
    <property type="entry name" value="CSA_PPIASE_2"/>
    <property type="match status" value="1"/>
</dbReference>
<dbReference type="GO" id="GO:0008270">
    <property type="term" value="F:zinc ion binding"/>
    <property type="evidence" value="ECO:0007669"/>
    <property type="project" value="UniProtKB-KW"/>
</dbReference>
<keyword evidence="15" id="KW-0539">Nucleus</keyword>
<dbReference type="GO" id="GO:0003677">
    <property type="term" value="F:DNA binding"/>
    <property type="evidence" value="ECO:0007669"/>
    <property type="project" value="UniProtKB-KW"/>
</dbReference>
<dbReference type="EMBL" id="LR824007">
    <property type="protein sequence ID" value="CAD0196152.1"/>
    <property type="molecule type" value="Genomic_DNA"/>
</dbReference>
<keyword evidence="7" id="KW-0677">Repeat</keyword>
<comment type="function">
    <text evidence="17">PPIases accelerate the folding of proteins. It catalyzes the cis-trans isomerization of proline imidic peptide bonds in oligopeptides. Acts on the folding of rhodopsin RH1 and RH2 (but not RH3) and is required for visual transduction.</text>
</comment>
<feature type="domain" description="C2H2-type" evidence="21">
    <location>
        <begin position="125"/>
        <end position="147"/>
    </location>
</feature>
<evidence type="ECO:0000256" key="18">
    <source>
        <dbReference type="ARBA" id="ARBA00070381"/>
    </source>
</evidence>
<sequence>MAHIMVLDAIDEDIFVCGHCKSVFYSLQIFLDHKRLNCSSYTGEKSVNADGTALQPVTVSNFVPSNVTLLAENDNPSTNTIDPPVADATTEQIWPKDLTCTLCKKKFKKIKSLLTHMKTHSEKPYQCPICGRCFLQNSHLQRHIPSHKMWPDGVMETTPKTLEGRQFRVTDQVYFDIKNEEKDLGRVVIGLFGDLAPKAVRNFKTLSTTGIQGKSYKGTAFNRIIKRFMVQGGDVVADDGTGSISIYGETFDDENIETQHTGAGFVSMANKGPNTNGCQFLITTVGTPWLDNLHTVVGKVVEGQNIIHMVEHTPTDVDDRPTIRVYIADCGLVPTPQPYYVSDDPYEVYSTPYIKSKAGGTINETCRKGNGSKGSTSFPSPLHKGEAGVTLGVFSEYTGSLLALGEPRIPVRFRGDA</sequence>
<keyword evidence="5" id="KW-0479">Metal-binding</keyword>
<dbReference type="GO" id="GO:0005634">
    <property type="term" value="C:nucleus"/>
    <property type="evidence" value="ECO:0007669"/>
    <property type="project" value="UniProtKB-SubCell"/>
</dbReference>
<comment type="catalytic activity">
    <reaction evidence="1">
        <text>[protein]-peptidylproline (omega=180) = [protein]-peptidylproline (omega=0)</text>
        <dbReference type="Rhea" id="RHEA:16237"/>
        <dbReference type="Rhea" id="RHEA-COMP:10747"/>
        <dbReference type="Rhea" id="RHEA-COMP:10748"/>
        <dbReference type="ChEBI" id="CHEBI:83833"/>
        <dbReference type="ChEBI" id="CHEBI:83834"/>
        <dbReference type="EC" id="5.2.1.8"/>
    </reaction>
</comment>
<dbReference type="PANTHER" id="PTHR11071">
    <property type="entry name" value="PEPTIDYL-PROLYL CIS-TRANS ISOMERASE"/>
    <property type="match status" value="1"/>
</dbReference>
<evidence type="ECO:0000259" key="21">
    <source>
        <dbReference type="PROSITE" id="PS50157"/>
    </source>
</evidence>
<keyword evidence="12" id="KW-0238">DNA-binding</keyword>
<evidence type="ECO:0000256" key="11">
    <source>
        <dbReference type="ARBA" id="ARBA00023110"/>
    </source>
</evidence>
<dbReference type="GO" id="GO:0016018">
    <property type="term" value="F:cyclosporin A binding"/>
    <property type="evidence" value="ECO:0007669"/>
    <property type="project" value="TreeGrafter"/>
</dbReference>
<evidence type="ECO:0000256" key="16">
    <source>
        <dbReference type="ARBA" id="ARBA00029569"/>
    </source>
</evidence>
<keyword evidence="13" id="KW-0804">Transcription</keyword>
<dbReference type="PROSITE" id="PS50157">
    <property type="entry name" value="ZINC_FINGER_C2H2_2"/>
    <property type="match status" value="3"/>
</dbReference>
<dbReference type="InterPro" id="IPR002130">
    <property type="entry name" value="Cyclophilin-type_PPIase_dom"/>
</dbReference>
<evidence type="ECO:0000256" key="15">
    <source>
        <dbReference type="ARBA" id="ARBA00023242"/>
    </source>
</evidence>
<dbReference type="AlphaFoldDB" id="A0A9N8L1I6"/>
<organism evidence="22 23">
    <name type="scientific">Chrysodeixis includens</name>
    <name type="common">Soybean looper</name>
    <name type="synonym">Pseudoplusia includens</name>
    <dbReference type="NCBI Taxonomy" id="689277"/>
    <lineage>
        <taxon>Eukaryota</taxon>
        <taxon>Metazoa</taxon>
        <taxon>Ecdysozoa</taxon>
        <taxon>Arthropoda</taxon>
        <taxon>Hexapoda</taxon>
        <taxon>Insecta</taxon>
        <taxon>Pterygota</taxon>
        <taxon>Neoptera</taxon>
        <taxon>Endopterygota</taxon>
        <taxon>Lepidoptera</taxon>
        <taxon>Glossata</taxon>
        <taxon>Ditrysia</taxon>
        <taxon>Noctuoidea</taxon>
        <taxon>Noctuidae</taxon>
        <taxon>Plusiinae</taxon>
        <taxon>Chrysodeixis</taxon>
    </lineage>
</organism>
<keyword evidence="9" id="KW-0862">Zinc</keyword>
<dbReference type="SUPFAM" id="SSF50891">
    <property type="entry name" value="Cyclophilin-like"/>
    <property type="match status" value="1"/>
</dbReference>
<keyword evidence="23" id="KW-1185">Reference proteome</keyword>
<dbReference type="FunFam" id="3.30.160.60:FF:000322">
    <property type="entry name" value="GDNF-inducible zinc finger protein 1"/>
    <property type="match status" value="1"/>
</dbReference>
<dbReference type="InterPro" id="IPR036236">
    <property type="entry name" value="Znf_C2H2_sf"/>
</dbReference>
<dbReference type="SMART" id="SM00355">
    <property type="entry name" value="ZnF_C2H2"/>
    <property type="match status" value="3"/>
</dbReference>
<dbReference type="Pfam" id="PF00096">
    <property type="entry name" value="zf-C2H2"/>
    <property type="match status" value="2"/>
</dbReference>
<keyword evidence="8 19" id="KW-0863">Zinc-finger</keyword>
<feature type="domain" description="C2H2-type" evidence="21">
    <location>
        <begin position="98"/>
        <end position="125"/>
    </location>
</feature>
<dbReference type="InterPro" id="IPR029000">
    <property type="entry name" value="Cyclophilin-like_dom_sf"/>
</dbReference>
<name>A0A9N8L1I6_CHRIL</name>
<reference evidence="22" key="1">
    <citation type="submission" date="2021-12" db="EMBL/GenBank/DDBJ databases">
        <authorList>
            <person name="King R."/>
        </authorList>
    </citation>
    <scope>NUCLEOTIDE SEQUENCE</scope>
</reference>
<dbReference type="Proteomes" id="UP001154114">
    <property type="component" value="Chromosome 4"/>
</dbReference>
<evidence type="ECO:0000256" key="2">
    <source>
        <dbReference type="ARBA" id="ARBA00004123"/>
    </source>
</evidence>
<evidence type="ECO:0000313" key="23">
    <source>
        <dbReference type="Proteomes" id="UP001154114"/>
    </source>
</evidence>
<evidence type="ECO:0000259" key="20">
    <source>
        <dbReference type="PROSITE" id="PS50072"/>
    </source>
</evidence>
<dbReference type="PROSITE" id="PS00028">
    <property type="entry name" value="ZINC_FINGER_C2H2_1"/>
    <property type="match status" value="2"/>
</dbReference>
<evidence type="ECO:0000256" key="19">
    <source>
        <dbReference type="PROSITE-ProRule" id="PRU00042"/>
    </source>
</evidence>
<dbReference type="InterPro" id="IPR013087">
    <property type="entry name" value="Znf_C2H2_type"/>
</dbReference>
<dbReference type="GO" id="GO:0005737">
    <property type="term" value="C:cytoplasm"/>
    <property type="evidence" value="ECO:0007669"/>
    <property type="project" value="TreeGrafter"/>
</dbReference>
<dbReference type="PRINTS" id="PR00153">
    <property type="entry name" value="CSAPPISMRASE"/>
</dbReference>
<evidence type="ECO:0000256" key="9">
    <source>
        <dbReference type="ARBA" id="ARBA00022833"/>
    </source>
</evidence>
<evidence type="ECO:0000256" key="13">
    <source>
        <dbReference type="ARBA" id="ARBA00023163"/>
    </source>
</evidence>
<dbReference type="EC" id="5.2.1.8" evidence="4"/>
<feature type="domain" description="PPIase cyclophilin-type" evidence="20">
    <location>
        <begin position="174"/>
        <end position="332"/>
    </location>
</feature>
<dbReference type="Gene3D" id="3.30.160.60">
    <property type="entry name" value="Classic Zinc Finger"/>
    <property type="match status" value="1"/>
</dbReference>
<evidence type="ECO:0000256" key="1">
    <source>
        <dbReference type="ARBA" id="ARBA00000971"/>
    </source>
</evidence>
<dbReference type="Pfam" id="PF00160">
    <property type="entry name" value="Pro_isomerase"/>
    <property type="match status" value="1"/>
</dbReference>
<evidence type="ECO:0000313" key="22">
    <source>
        <dbReference type="EMBL" id="CAD0196152.1"/>
    </source>
</evidence>
<comment type="similarity">
    <text evidence="3">Belongs to the cyclophilin-type PPIase family.</text>
</comment>
<keyword evidence="6" id="KW-0732">Signal</keyword>
<dbReference type="GO" id="GO:0006457">
    <property type="term" value="P:protein folding"/>
    <property type="evidence" value="ECO:0007669"/>
    <property type="project" value="TreeGrafter"/>
</dbReference>
<evidence type="ECO:0000256" key="14">
    <source>
        <dbReference type="ARBA" id="ARBA00023235"/>
    </source>
</evidence>
<evidence type="ECO:0000256" key="10">
    <source>
        <dbReference type="ARBA" id="ARBA00023015"/>
    </source>
</evidence>
<evidence type="ECO:0000256" key="4">
    <source>
        <dbReference type="ARBA" id="ARBA00013194"/>
    </source>
</evidence>
<evidence type="ECO:0000256" key="12">
    <source>
        <dbReference type="ARBA" id="ARBA00023125"/>
    </source>
</evidence>
<dbReference type="SUPFAM" id="SSF57667">
    <property type="entry name" value="beta-beta-alpha zinc fingers"/>
    <property type="match status" value="1"/>
</dbReference>
<gene>
    <name evidence="22" type="ORF">CINC_LOCUS10444</name>
</gene>
<evidence type="ECO:0000256" key="8">
    <source>
        <dbReference type="ARBA" id="ARBA00022771"/>
    </source>
</evidence>
<dbReference type="FunFam" id="2.40.100.10:FF:000019">
    <property type="entry name" value="Peptidyl-prolyl cis-trans isomerase"/>
    <property type="match status" value="1"/>
</dbReference>
<comment type="subcellular location">
    <subcellularLocation>
        <location evidence="2">Nucleus</location>
    </subcellularLocation>
</comment>
<keyword evidence="10" id="KW-0805">Transcription regulation</keyword>
<evidence type="ECO:0000256" key="3">
    <source>
        <dbReference type="ARBA" id="ARBA00007365"/>
    </source>
</evidence>
<evidence type="ECO:0000256" key="17">
    <source>
        <dbReference type="ARBA" id="ARBA00056644"/>
    </source>
</evidence>
<evidence type="ECO:0000256" key="6">
    <source>
        <dbReference type="ARBA" id="ARBA00022729"/>
    </source>
</evidence>
<dbReference type="OrthoDB" id="10064525at2759"/>
<proteinExistence type="inferred from homology"/>
<evidence type="ECO:0000256" key="5">
    <source>
        <dbReference type="ARBA" id="ARBA00022723"/>
    </source>
</evidence>